<dbReference type="InterPro" id="IPR002602">
    <property type="entry name" value="DB"/>
</dbReference>
<feature type="signal peptide" evidence="1">
    <location>
        <begin position="1"/>
        <end position="21"/>
    </location>
</feature>
<protein>
    <submittedName>
        <fullName evidence="3">DB domain-containing protein</fullName>
    </submittedName>
</protein>
<dbReference type="Pfam" id="PF01682">
    <property type="entry name" value="DB"/>
    <property type="match status" value="1"/>
</dbReference>
<dbReference type="PANTHER" id="PTHR21679:SF6">
    <property type="entry name" value="DOMAIN OF UNKNOWN FUNCTION DB DOMAIN-CONTAINING PROTEIN"/>
    <property type="match status" value="1"/>
</dbReference>
<organism evidence="3 4">
    <name type="scientific">Onchocerca volvulus</name>
    <dbReference type="NCBI Taxonomy" id="6282"/>
    <lineage>
        <taxon>Eukaryota</taxon>
        <taxon>Metazoa</taxon>
        <taxon>Ecdysozoa</taxon>
        <taxon>Nematoda</taxon>
        <taxon>Chromadorea</taxon>
        <taxon>Rhabditida</taxon>
        <taxon>Spirurina</taxon>
        <taxon>Spiruromorpha</taxon>
        <taxon>Filarioidea</taxon>
        <taxon>Onchocercidae</taxon>
        <taxon>Onchocerca</taxon>
    </lineage>
</organism>
<evidence type="ECO:0000313" key="4">
    <source>
        <dbReference type="Proteomes" id="UP000024404"/>
    </source>
</evidence>
<dbReference type="EMBL" id="CMVM020000258">
    <property type="status" value="NOT_ANNOTATED_CDS"/>
    <property type="molecule type" value="Genomic_DNA"/>
</dbReference>
<feature type="domain" description="Domain of unknown function DB" evidence="2">
    <location>
        <begin position="300"/>
        <end position="398"/>
    </location>
</feature>
<evidence type="ECO:0000313" key="3">
    <source>
        <dbReference type="EnsemblMetazoa" id="OVOC9229.1"/>
    </source>
</evidence>
<dbReference type="PANTHER" id="PTHR21679">
    <property type="entry name" value="DOMAIN OF UNKNOWN FUNCTION DB DOMAIN-CONTAINING PROTEIN-RELATED"/>
    <property type="match status" value="1"/>
</dbReference>
<dbReference type="AlphaFoldDB" id="A0A8R1U0B3"/>
<proteinExistence type="predicted"/>
<reference evidence="3" key="2">
    <citation type="submission" date="2022-06" db="UniProtKB">
        <authorList>
            <consortium name="EnsemblMetazoa"/>
        </authorList>
    </citation>
    <scope>IDENTIFICATION</scope>
</reference>
<keyword evidence="4" id="KW-1185">Reference proteome</keyword>
<dbReference type="Proteomes" id="UP000024404">
    <property type="component" value="Unassembled WGS sequence"/>
</dbReference>
<keyword evidence="1" id="KW-0732">Signal</keyword>
<reference evidence="4" key="1">
    <citation type="submission" date="2013-10" db="EMBL/GenBank/DDBJ databases">
        <title>Genome sequencing of Onchocerca volvulus.</title>
        <authorList>
            <person name="Cotton J."/>
            <person name="Tsai J."/>
            <person name="Stanley E."/>
            <person name="Tracey A."/>
            <person name="Holroyd N."/>
            <person name="Lustigman S."/>
            <person name="Berriman M."/>
        </authorList>
    </citation>
    <scope>NUCLEOTIDE SEQUENCE</scope>
</reference>
<sequence length="404" mass="44829">MDVTLVLFTATISILIGKIDADVPSCERARCHHCQVDFIAEMCPETCRSCSKRIAAPFHYSPMSAQQSQTGTQLSSVRQFSTTPSPPVSNQQTLVDTVFPTFPPLLTFTFPTLPPFTFPTVTFAPPIYHSTLPQIPSNPFPIQMPPLQRFDPIPDIQTQLFQPQRQIGLLGSEQTVAAPYATIGSQPQIFLQPHPPQTHPTSYAIQQQAVPVYSANKQQSAAHLPTQQLQPQQQVPYLQVKQPLLMPSHEYSIDAPTSYIKGTNYKTNREQPPAITQCPRQPNWEPCITKELANNRFKECCQELGQGCAAVCNYDATLTTIQLAVLTGQCPLNKVSDVMICASGYQDATACCEAYNVFEPGYEHCRPYCNPAAGMPQGVLLSEQFKCLGKLSQIQRCFYVSQRP</sequence>
<evidence type="ECO:0000259" key="2">
    <source>
        <dbReference type="Pfam" id="PF01682"/>
    </source>
</evidence>
<feature type="chain" id="PRO_5035842749" evidence="1">
    <location>
        <begin position="22"/>
        <end position="404"/>
    </location>
</feature>
<name>A0A8R1U0B3_ONCVO</name>
<dbReference type="EnsemblMetazoa" id="OVOC9229.1">
    <property type="protein sequence ID" value="OVOC9229.1"/>
    <property type="gene ID" value="WBGene00246038"/>
</dbReference>
<accession>A0A8R1U0B3</accession>
<evidence type="ECO:0000256" key="1">
    <source>
        <dbReference type="SAM" id="SignalP"/>
    </source>
</evidence>